<proteinExistence type="predicted"/>
<comment type="caution">
    <text evidence="2">The sequence shown here is derived from an EMBL/GenBank/DDBJ whole genome shotgun (WGS) entry which is preliminary data.</text>
</comment>
<accession>A0A841FZZ6</accession>
<dbReference type="RefSeq" id="WP_184792375.1">
    <property type="nucleotide sequence ID" value="NZ_BONT01000077.1"/>
</dbReference>
<reference evidence="2 3" key="1">
    <citation type="submission" date="2020-08" db="EMBL/GenBank/DDBJ databases">
        <title>Genomic Encyclopedia of Type Strains, Phase IV (KMG-IV): sequencing the most valuable type-strain genomes for metagenomic binning, comparative biology and taxonomic classification.</title>
        <authorList>
            <person name="Goeker M."/>
        </authorList>
    </citation>
    <scope>NUCLEOTIDE SEQUENCE [LARGE SCALE GENOMIC DNA]</scope>
    <source>
        <strain evidence="2 3">YIM 65646</strain>
    </source>
</reference>
<feature type="chain" id="PRO_5032778288" evidence="1">
    <location>
        <begin position="28"/>
        <end position="316"/>
    </location>
</feature>
<gene>
    <name evidence="2" type="ORF">HNR73_007172</name>
</gene>
<dbReference type="PROSITE" id="PS51318">
    <property type="entry name" value="TAT"/>
    <property type="match status" value="1"/>
</dbReference>
<organism evidence="2 3">
    <name type="scientific">Phytomonospora endophytica</name>
    <dbReference type="NCBI Taxonomy" id="714109"/>
    <lineage>
        <taxon>Bacteria</taxon>
        <taxon>Bacillati</taxon>
        <taxon>Actinomycetota</taxon>
        <taxon>Actinomycetes</taxon>
        <taxon>Micromonosporales</taxon>
        <taxon>Micromonosporaceae</taxon>
        <taxon>Phytomonospora</taxon>
    </lineage>
</organism>
<name>A0A841FZZ6_9ACTN</name>
<dbReference type="Proteomes" id="UP000548476">
    <property type="component" value="Unassembled WGS sequence"/>
</dbReference>
<dbReference type="InterPro" id="IPR045383">
    <property type="entry name" value="DUF6528"/>
</dbReference>
<evidence type="ECO:0000313" key="3">
    <source>
        <dbReference type="Proteomes" id="UP000548476"/>
    </source>
</evidence>
<feature type="signal peptide" evidence="1">
    <location>
        <begin position="1"/>
        <end position="27"/>
    </location>
</feature>
<dbReference type="SUPFAM" id="SSF63825">
    <property type="entry name" value="YWTD domain"/>
    <property type="match status" value="1"/>
</dbReference>
<protein>
    <submittedName>
        <fullName evidence="2">Uncharacterized protein</fullName>
    </submittedName>
</protein>
<keyword evidence="3" id="KW-1185">Reference proteome</keyword>
<dbReference type="EMBL" id="JACHGT010000021">
    <property type="protein sequence ID" value="MBB6039278.1"/>
    <property type="molecule type" value="Genomic_DNA"/>
</dbReference>
<evidence type="ECO:0000256" key="1">
    <source>
        <dbReference type="SAM" id="SignalP"/>
    </source>
</evidence>
<dbReference type="AlphaFoldDB" id="A0A841FZZ6"/>
<sequence>MKRRTLLSAAALGVPAAALLGSAPAQAAATFSVVGTEQILNRLMMWNKDTPFTDENLEWSWSPGVGGWFNLSDARFRRIPRIGEVALAAASGGDVGVVEKKHGVREQGLDDLLWSAAPGGNPHAAEYVHPVGAVVTASSSNGQVAGGYLCVYAPSHPRKIETLEQVQVIPFKGAHGVLWDPEGDVLWAIGDKVVRAYEVTGERRDVRLVDTGRAVPLAGLGHDLQPDYTDRGKLFVTDTYGVHHIDKATLTAATVSVEDSVKAYSRHRCGEDVSVRADLVGEKTWGSPTVRFSRSPWQTREGAEFYKARIYTTHYQ</sequence>
<dbReference type="Pfam" id="PF20138">
    <property type="entry name" value="DUF6528"/>
    <property type="match status" value="1"/>
</dbReference>
<keyword evidence="1" id="KW-0732">Signal</keyword>
<evidence type="ECO:0000313" key="2">
    <source>
        <dbReference type="EMBL" id="MBB6039278.1"/>
    </source>
</evidence>
<dbReference type="InterPro" id="IPR006311">
    <property type="entry name" value="TAT_signal"/>
</dbReference>